<evidence type="ECO:0000313" key="3">
    <source>
        <dbReference type="EMBL" id="NVD37362.1"/>
    </source>
</evidence>
<dbReference type="PANTHER" id="PTHR30336:SF4">
    <property type="entry name" value="ENVELOPE BIOGENESIS FACTOR ELYC"/>
    <property type="match status" value="1"/>
</dbReference>
<dbReference type="EMBL" id="JABWDU010000001">
    <property type="protein sequence ID" value="NVD37362.1"/>
    <property type="molecule type" value="Genomic_DNA"/>
</dbReference>
<dbReference type="GO" id="GO:0043164">
    <property type="term" value="P:Gram-negative-bacterium-type cell wall biogenesis"/>
    <property type="evidence" value="ECO:0007669"/>
    <property type="project" value="TreeGrafter"/>
</dbReference>
<name>A0A7Y6Q1I9_9HYPH</name>
<evidence type="ECO:0000256" key="1">
    <source>
        <dbReference type="SAM" id="Phobius"/>
    </source>
</evidence>
<proteinExistence type="predicted"/>
<dbReference type="Pfam" id="PF02698">
    <property type="entry name" value="DUF218"/>
    <property type="match status" value="1"/>
</dbReference>
<accession>A0A7Y6Q1I9</accession>
<keyword evidence="1" id="KW-0812">Transmembrane</keyword>
<dbReference type="CDD" id="cd06259">
    <property type="entry name" value="YdcF-like"/>
    <property type="match status" value="1"/>
</dbReference>
<keyword evidence="1" id="KW-0472">Membrane</keyword>
<reference evidence="3 4" key="1">
    <citation type="submission" date="2020-06" db="EMBL/GenBank/DDBJ databases">
        <authorList>
            <person name="Grouzdev D.S."/>
        </authorList>
    </citation>
    <scope>NUCLEOTIDE SEQUENCE [LARGE SCALE GENOMIC DNA]</scope>
    <source>
        <strain evidence="3 4">HO-A22</strain>
    </source>
</reference>
<evidence type="ECO:0000313" key="4">
    <source>
        <dbReference type="Proteomes" id="UP000520198"/>
    </source>
</evidence>
<dbReference type="InterPro" id="IPR051599">
    <property type="entry name" value="Cell_Envelope_Assoc"/>
</dbReference>
<keyword evidence="4" id="KW-1185">Reference proteome</keyword>
<dbReference type="GO" id="GO:0000270">
    <property type="term" value="P:peptidoglycan metabolic process"/>
    <property type="evidence" value="ECO:0007669"/>
    <property type="project" value="TreeGrafter"/>
</dbReference>
<dbReference type="InterPro" id="IPR003848">
    <property type="entry name" value="DUF218"/>
</dbReference>
<dbReference type="RefSeq" id="WP_176351180.1">
    <property type="nucleotide sequence ID" value="NZ_JABWDU010000001.1"/>
</dbReference>
<evidence type="ECO:0000259" key="2">
    <source>
        <dbReference type="Pfam" id="PF02698"/>
    </source>
</evidence>
<dbReference type="GO" id="GO:0005886">
    <property type="term" value="C:plasma membrane"/>
    <property type="evidence" value="ECO:0007669"/>
    <property type="project" value="TreeGrafter"/>
</dbReference>
<dbReference type="InterPro" id="IPR014729">
    <property type="entry name" value="Rossmann-like_a/b/a_fold"/>
</dbReference>
<feature type="domain" description="DUF218" evidence="2">
    <location>
        <begin position="80"/>
        <end position="246"/>
    </location>
</feature>
<dbReference type="Gene3D" id="3.40.50.620">
    <property type="entry name" value="HUPs"/>
    <property type="match status" value="1"/>
</dbReference>
<dbReference type="AlphaFoldDB" id="A0A7Y6Q1I9"/>
<dbReference type="Proteomes" id="UP000520198">
    <property type="component" value="Unassembled WGS sequence"/>
</dbReference>
<comment type="caution">
    <text evidence="3">The sequence shown here is derived from an EMBL/GenBank/DDBJ whole genome shotgun (WGS) entry which is preliminary data.</text>
</comment>
<feature type="transmembrane region" description="Helical" evidence="1">
    <location>
        <begin position="38"/>
        <end position="61"/>
    </location>
</feature>
<dbReference type="PANTHER" id="PTHR30336">
    <property type="entry name" value="INNER MEMBRANE PROTEIN, PROBABLE PERMEASE"/>
    <property type="match status" value="1"/>
</dbReference>
<gene>
    <name evidence="3" type="ORF">HT585_00725</name>
</gene>
<organism evidence="3 4">
    <name type="scientific">Ensifer oleiphilus</name>
    <dbReference type="NCBI Taxonomy" id="2742698"/>
    <lineage>
        <taxon>Bacteria</taxon>
        <taxon>Pseudomonadati</taxon>
        <taxon>Pseudomonadota</taxon>
        <taxon>Alphaproteobacteria</taxon>
        <taxon>Hyphomicrobiales</taxon>
        <taxon>Rhizobiaceae</taxon>
        <taxon>Sinorhizobium/Ensifer group</taxon>
        <taxon>Ensifer</taxon>
    </lineage>
</organism>
<keyword evidence="1" id="KW-1133">Transmembrane helix</keyword>
<protein>
    <submittedName>
        <fullName evidence="3">YdcF family protein</fullName>
    </submittedName>
</protein>
<sequence length="271" mass="29189">MFLLSKIFWLVAQPLSLAFFATLAGLVATSAGLRRTGIAFGLSGAIVLFISLFTTTGSYFLQVLEDRFPRPAEPPVSLSCIIVLGGAFENEVMASRGGIEFNQAADRFIETAMLAERYPEARILVSGGDGSFSGAYDGDAKASDAFFAAFGIGPERLIREEQSRTTFENARNTQGLLEANGLSNCALVTSAFHMPRSVGLFHKLGLKVMPWPADYRTSGMVTPGFDFTQPSLNAQLTTTAMREWIGLAAYYYGGRTDSLLPGLSPPNASPR</sequence>